<dbReference type="AlphaFoldDB" id="A0A2J7PH76"/>
<keyword evidence="3" id="KW-1185">Reference proteome</keyword>
<proteinExistence type="predicted"/>
<reference evidence="2 3" key="1">
    <citation type="submission" date="2017-12" db="EMBL/GenBank/DDBJ databases">
        <title>Hemimetabolous genomes reveal molecular basis of termite eusociality.</title>
        <authorList>
            <person name="Harrison M.C."/>
            <person name="Jongepier E."/>
            <person name="Robertson H.M."/>
            <person name="Arning N."/>
            <person name="Bitard-Feildel T."/>
            <person name="Chao H."/>
            <person name="Childers C.P."/>
            <person name="Dinh H."/>
            <person name="Doddapaneni H."/>
            <person name="Dugan S."/>
            <person name="Gowin J."/>
            <person name="Greiner C."/>
            <person name="Han Y."/>
            <person name="Hu H."/>
            <person name="Hughes D.S.T."/>
            <person name="Huylmans A.-K."/>
            <person name="Kemena C."/>
            <person name="Kremer L.P.M."/>
            <person name="Lee S.L."/>
            <person name="Lopez-Ezquerra A."/>
            <person name="Mallet L."/>
            <person name="Monroy-Kuhn J.M."/>
            <person name="Moser A."/>
            <person name="Murali S.C."/>
            <person name="Muzny D.M."/>
            <person name="Otani S."/>
            <person name="Piulachs M.-D."/>
            <person name="Poelchau M."/>
            <person name="Qu J."/>
            <person name="Schaub F."/>
            <person name="Wada-Katsumata A."/>
            <person name="Worley K.C."/>
            <person name="Xie Q."/>
            <person name="Ylla G."/>
            <person name="Poulsen M."/>
            <person name="Gibbs R.A."/>
            <person name="Schal C."/>
            <person name="Richards S."/>
            <person name="Belles X."/>
            <person name="Korb J."/>
            <person name="Bornberg-Bauer E."/>
        </authorList>
    </citation>
    <scope>NUCLEOTIDE SEQUENCE [LARGE SCALE GENOMIC DNA]</scope>
    <source>
        <tissue evidence="2">Whole body</tissue>
    </source>
</reference>
<dbReference type="PANTHER" id="PTHR11439:SF483">
    <property type="entry name" value="PEPTIDE SYNTHASE GLIP-LIKE, PUTATIVE (AFU_ORTHOLOGUE AFUA_3G12920)-RELATED"/>
    <property type="match status" value="1"/>
</dbReference>
<dbReference type="Proteomes" id="UP000235965">
    <property type="component" value="Unassembled WGS sequence"/>
</dbReference>
<sequence length="213" mass="24268">MAIHVDDGIIMGEDERQTEEILLKLENQFQITKTTNPKVYLGIQIERQPDGIHISQTNYASQVLEKYNMQESREMKTPMAMTTPTNDKGENEKNDIRFPYREAVGSLLYMTSKTRPDMAFAVNVVSRTLENPDKIAVQNVKRTPRYVKGTRDSGIEYTSSDSKTVKLEAFSDADCAGDVKDRKSITGYVIIMVLSETEYCYIINHRGRIYCSS</sequence>
<evidence type="ECO:0000259" key="1">
    <source>
        <dbReference type="Pfam" id="PF07727"/>
    </source>
</evidence>
<name>A0A2J7PH76_9NEOP</name>
<dbReference type="PANTHER" id="PTHR11439">
    <property type="entry name" value="GAG-POL-RELATED RETROTRANSPOSON"/>
    <property type="match status" value="1"/>
</dbReference>
<dbReference type="STRING" id="105785.A0A2J7PH76"/>
<protein>
    <recommendedName>
        <fullName evidence="1">Reverse transcriptase Ty1/copia-type domain-containing protein</fullName>
    </recommendedName>
</protein>
<organism evidence="2 3">
    <name type="scientific">Cryptotermes secundus</name>
    <dbReference type="NCBI Taxonomy" id="105785"/>
    <lineage>
        <taxon>Eukaryota</taxon>
        <taxon>Metazoa</taxon>
        <taxon>Ecdysozoa</taxon>
        <taxon>Arthropoda</taxon>
        <taxon>Hexapoda</taxon>
        <taxon>Insecta</taxon>
        <taxon>Pterygota</taxon>
        <taxon>Neoptera</taxon>
        <taxon>Polyneoptera</taxon>
        <taxon>Dictyoptera</taxon>
        <taxon>Blattodea</taxon>
        <taxon>Blattoidea</taxon>
        <taxon>Termitoidae</taxon>
        <taxon>Kalotermitidae</taxon>
        <taxon>Cryptotermitinae</taxon>
        <taxon>Cryptotermes</taxon>
    </lineage>
</organism>
<comment type="caution">
    <text evidence="2">The sequence shown here is derived from an EMBL/GenBank/DDBJ whole genome shotgun (WGS) entry which is preliminary data.</text>
</comment>
<dbReference type="EMBL" id="NEVH01025149">
    <property type="protein sequence ID" value="PNF15680.1"/>
    <property type="molecule type" value="Genomic_DNA"/>
</dbReference>
<dbReference type="Pfam" id="PF07727">
    <property type="entry name" value="RVT_2"/>
    <property type="match status" value="1"/>
</dbReference>
<evidence type="ECO:0000313" key="3">
    <source>
        <dbReference type="Proteomes" id="UP000235965"/>
    </source>
</evidence>
<gene>
    <name evidence="2" type="ORF">B7P43_G14259</name>
</gene>
<dbReference type="InterPro" id="IPR013103">
    <property type="entry name" value="RVT_2"/>
</dbReference>
<accession>A0A2J7PH76</accession>
<dbReference type="InParanoid" id="A0A2J7PH76"/>
<evidence type="ECO:0000313" key="2">
    <source>
        <dbReference type="EMBL" id="PNF15680.1"/>
    </source>
</evidence>
<dbReference type="OrthoDB" id="6733179at2759"/>
<feature type="domain" description="Reverse transcriptase Ty1/copia-type" evidence="1">
    <location>
        <begin position="2"/>
        <end position="80"/>
    </location>
</feature>